<gene>
    <name evidence="2" type="ORF">NA56DRAFT_665458</name>
</gene>
<dbReference type="PANTHER" id="PTHR24148">
    <property type="entry name" value="ANKYRIN REPEAT DOMAIN-CONTAINING PROTEIN 39 HOMOLOG-RELATED"/>
    <property type="match status" value="1"/>
</dbReference>
<organism evidence="2 3">
    <name type="scientific">Hyaloscypha hepaticicola</name>
    <dbReference type="NCBI Taxonomy" id="2082293"/>
    <lineage>
        <taxon>Eukaryota</taxon>
        <taxon>Fungi</taxon>
        <taxon>Dikarya</taxon>
        <taxon>Ascomycota</taxon>
        <taxon>Pezizomycotina</taxon>
        <taxon>Leotiomycetes</taxon>
        <taxon>Helotiales</taxon>
        <taxon>Hyaloscyphaceae</taxon>
        <taxon>Hyaloscypha</taxon>
    </lineage>
</organism>
<evidence type="ECO:0008006" key="4">
    <source>
        <dbReference type="Google" id="ProtNLM"/>
    </source>
</evidence>
<evidence type="ECO:0000256" key="1">
    <source>
        <dbReference type="SAM" id="MobiDB-lite"/>
    </source>
</evidence>
<dbReference type="Proteomes" id="UP000235672">
    <property type="component" value="Unassembled WGS sequence"/>
</dbReference>
<keyword evidence="3" id="KW-1185">Reference proteome</keyword>
<dbReference type="EMBL" id="KZ613530">
    <property type="protein sequence ID" value="PMD13516.1"/>
    <property type="molecule type" value="Genomic_DNA"/>
</dbReference>
<sequence length="225" mass="25522">MDYIFTLRWFMRVWVLQEFILAKELTFVVGDYVVSDVAMFHALAKTLQTGRKRWLQKYLGSSVSVADYTANHLVHLHSIRMMFEIRFARRGRGGPNHLLSCVLLGWNRRAKITKDKVFGVLGLMDPIGSQSPVPSGRPSRSSSNFDYDEDDRTTFVDYARPTIEEEQSLVGLSLSRGVAPSSIAATAITMADTSNMWFHRHFSGPQLQCGVENLPTWAIDFTRTL</sequence>
<feature type="compositionally biased region" description="Low complexity" evidence="1">
    <location>
        <begin position="129"/>
        <end position="143"/>
    </location>
</feature>
<protein>
    <recommendedName>
        <fullName evidence="4">Heterokaryon incompatibility domain-containing protein</fullName>
    </recommendedName>
</protein>
<dbReference type="PANTHER" id="PTHR24148:SF73">
    <property type="entry name" value="HET DOMAIN PROTEIN (AFU_ORTHOLOGUE AFUA_8G01020)"/>
    <property type="match status" value="1"/>
</dbReference>
<name>A0A2J6PI09_9HELO</name>
<reference evidence="2 3" key="1">
    <citation type="submission" date="2016-05" db="EMBL/GenBank/DDBJ databases">
        <title>A degradative enzymes factory behind the ericoid mycorrhizal symbiosis.</title>
        <authorList>
            <consortium name="DOE Joint Genome Institute"/>
            <person name="Martino E."/>
            <person name="Morin E."/>
            <person name="Grelet G."/>
            <person name="Kuo A."/>
            <person name="Kohler A."/>
            <person name="Daghino S."/>
            <person name="Barry K."/>
            <person name="Choi C."/>
            <person name="Cichocki N."/>
            <person name="Clum A."/>
            <person name="Copeland A."/>
            <person name="Hainaut M."/>
            <person name="Haridas S."/>
            <person name="Labutti K."/>
            <person name="Lindquist E."/>
            <person name="Lipzen A."/>
            <person name="Khouja H.-R."/>
            <person name="Murat C."/>
            <person name="Ohm R."/>
            <person name="Olson A."/>
            <person name="Spatafora J."/>
            <person name="Veneault-Fourrey C."/>
            <person name="Henrissat B."/>
            <person name="Grigoriev I."/>
            <person name="Martin F."/>
            <person name="Perotto S."/>
        </authorList>
    </citation>
    <scope>NUCLEOTIDE SEQUENCE [LARGE SCALE GENOMIC DNA]</scope>
    <source>
        <strain evidence="2 3">UAMH 7357</strain>
    </source>
</reference>
<evidence type="ECO:0000313" key="2">
    <source>
        <dbReference type="EMBL" id="PMD13516.1"/>
    </source>
</evidence>
<evidence type="ECO:0000313" key="3">
    <source>
        <dbReference type="Proteomes" id="UP000235672"/>
    </source>
</evidence>
<dbReference type="AlphaFoldDB" id="A0A2J6PI09"/>
<proteinExistence type="predicted"/>
<feature type="region of interest" description="Disordered" evidence="1">
    <location>
        <begin position="129"/>
        <end position="148"/>
    </location>
</feature>
<dbReference type="InterPro" id="IPR052895">
    <property type="entry name" value="HetReg/Transcr_Mod"/>
</dbReference>
<accession>A0A2J6PI09</accession>